<evidence type="ECO:0000256" key="1">
    <source>
        <dbReference type="SAM" id="MobiDB-lite"/>
    </source>
</evidence>
<organism evidence="2 3">
    <name type="scientific">Allacma fusca</name>
    <dbReference type="NCBI Taxonomy" id="39272"/>
    <lineage>
        <taxon>Eukaryota</taxon>
        <taxon>Metazoa</taxon>
        <taxon>Ecdysozoa</taxon>
        <taxon>Arthropoda</taxon>
        <taxon>Hexapoda</taxon>
        <taxon>Collembola</taxon>
        <taxon>Symphypleona</taxon>
        <taxon>Sminthuridae</taxon>
        <taxon>Allacma</taxon>
    </lineage>
</organism>
<dbReference type="OrthoDB" id="8191171at2759"/>
<evidence type="ECO:0000313" key="3">
    <source>
        <dbReference type="Proteomes" id="UP000708208"/>
    </source>
</evidence>
<accession>A0A8J2LUL1</accession>
<proteinExistence type="predicted"/>
<dbReference type="AlphaFoldDB" id="A0A8J2LUL1"/>
<evidence type="ECO:0000313" key="2">
    <source>
        <dbReference type="EMBL" id="CAG7828380.1"/>
    </source>
</evidence>
<gene>
    <name evidence="2" type="ORF">AFUS01_LOCUS38311</name>
</gene>
<keyword evidence="3" id="KW-1185">Reference proteome</keyword>
<comment type="caution">
    <text evidence="2">The sequence shown here is derived from an EMBL/GenBank/DDBJ whole genome shotgun (WGS) entry which is preliminary data.</text>
</comment>
<name>A0A8J2LUL1_9HEXA</name>
<feature type="non-terminal residue" evidence="2">
    <location>
        <position position="99"/>
    </location>
</feature>
<feature type="compositionally biased region" description="Polar residues" evidence="1">
    <location>
        <begin position="71"/>
        <end position="92"/>
    </location>
</feature>
<reference evidence="2" key="1">
    <citation type="submission" date="2021-06" db="EMBL/GenBank/DDBJ databases">
        <authorList>
            <person name="Hodson N. C."/>
            <person name="Mongue J. A."/>
            <person name="Jaron S. K."/>
        </authorList>
    </citation>
    <scope>NUCLEOTIDE SEQUENCE</scope>
</reference>
<sequence>ILTLALYWRTFPWTRVYFGMAIANAVLRPITCIMLYQLFKVRDVDGVGIGGAFADIIGPLGPVQSGAARQGYQNPNEGTPVASSPPETSTSGPRGYQAV</sequence>
<protein>
    <submittedName>
        <fullName evidence="2">Uncharacterized protein</fullName>
    </submittedName>
</protein>
<dbReference type="EMBL" id="CAJVCH010547243">
    <property type="protein sequence ID" value="CAG7828380.1"/>
    <property type="molecule type" value="Genomic_DNA"/>
</dbReference>
<feature type="region of interest" description="Disordered" evidence="1">
    <location>
        <begin position="67"/>
        <end position="99"/>
    </location>
</feature>
<dbReference type="Proteomes" id="UP000708208">
    <property type="component" value="Unassembled WGS sequence"/>
</dbReference>